<reference evidence="2 3" key="1">
    <citation type="submission" date="2019-01" db="EMBL/GenBank/DDBJ databases">
        <title>Vibrio BEI176 sp. nov, a marine bacterium isolated from China: eastern marignal seas.</title>
        <authorList>
            <person name="Li B."/>
        </authorList>
    </citation>
    <scope>NUCLEOTIDE SEQUENCE [LARGE SCALE GENOMIC DNA]</scope>
    <source>
        <strain evidence="2 3">BEI176</strain>
    </source>
</reference>
<dbReference type="OrthoDB" id="5881532at2"/>
<evidence type="ECO:0000256" key="1">
    <source>
        <dbReference type="SAM" id="SignalP"/>
    </source>
</evidence>
<dbReference type="RefSeq" id="WP_134837402.1">
    <property type="nucleotide sequence ID" value="NZ_SATR01000067.1"/>
</dbReference>
<dbReference type="EMBL" id="SATR01000067">
    <property type="protein sequence ID" value="TFH89435.1"/>
    <property type="molecule type" value="Genomic_DNA"/>
</dbReference>
<feature type="signal peptide" evidence="1">
    <location>
        <begin position="1"/>
        <end position="17"/>
    </location>
</feature>
<name>A0A4Y8WA43_9VIBR</name>
<comment type="caution">
    <text evidence="2">The sequence shown here is derived from an EMBL/GenBank/DDBJ whole genome shotgun (WGS) entry which is preliminary data.</text>
</comment>
<dbReference type="AlphaFoldDB" id="A0A4Y8WA43"/>
<evidence type="ECO:0000313" key="2">
    <source>
        <dbReference type="EMBL" id="TFH89435.1"/>
    </source>
</evidence>
<feature type="chain" id="PRO_5021431953" description="DUF4488 domain-containing protein" evidence="1">
    <location>
        <begin position="18"/>
        <end position="154"/>
    </location>
</feature>
<keyword evidence="3" id="KW-1185">Reference proteome</keyword>
<evidence type="ECO:0008006" key="4">
    <source>
        <dbReference type="Google" id="ProtNLM"/>
    </source>
</evidence>
<organism evidence="2 3">
    <name type="scientific">Vibrio ouci</name>
    <dbReference type="NCBI Taxonomy" id="2499078"/>
    <lineage>
        <taxon>Bacteria</taxon>
        <taxon>Pseudomonadati</taxon>
        <taxon>Pseudomonadota</taxon>
        <taxon>Gammaproteobacteria</taxon>
        <taxon>Vibrionales</taxon>
        <taxon>Vibrionaceae</taxon>
        <taxon>Vibrio</taxon>
    </lineage>
</organism>
<sequence>MKNILIVLILLPLYAHAENVSKQDLMGNWQCKFNFPWVGDRILYESIQLKDGKHFTARGEFTYFLPKESQNATFSFESDGKWEFYNFELKLVYQPFEIIPLDDFSKPYLDELESEYIRPSLLKGTRRIHYFLENLTAEEMILGDEYDSWQCVRK</sequence>
<dbReference type="Proteomes" id="UP000297753">
    <property type="component" value="Unassembled WGS sequence"/>
</dbReference>
<protein>
    <recommendedName>
        <fullName evidence="4">DUF4488 domain-containing protein</fullName>
    </recommendedName>
</protein>
<gene>
    <name evidence="2" type="ORF">ELS82_22255</name>
</gene>
<keyword evidence="1" id="KW-0732">Signal</keyword>
<evidence type="ECO:0000313" key="3">
    <source>
        <dbReference type="Proteomes" id="UP000297753"/>
    </source>
</evidence>
<accession>A0A4Y8WA43</accession>
<proteinExistence type="predicted"/>